<accession>A0A8J2LYS7</accession>
<dbReference type="PANTHER" id="PTHR10196:SF68">
    <property type="entry name" value="GLYCEROL KINASE 5-RELATED"/>
    <property type="match status" value="1"/>
</dbReference>
<evidence type="ECO:0000256" key="12">
    <source>
        <dbReference type="ARBA" id="ARBA00047192"/>
    </source>
</evidence>
<comment type="similarity">
    <text evidence="3 13">Belongs to the FGGY kinase family.</text>
</comment>
<dbReference type="GO" id="GO:0005524">
    <property type="term" value="F:ATP binding"/>
    <property type="evidence" value="ECO:0007669"/>
    <property type="project" value="UniProtKB-KW"/>
</dbReference>
<evidence type="ECO:0000256" key="6">
    <source>
        <dbReference type="ARBA" id="ARBA00022679"/>
    </source>
</evidence>
<evidence type="ECO:0000313" key="17">
    <source>
        <dbReference type="Proteomes" id="UP000708208"/>
    </source>
</evidence>
<evidence type="ECO:0000313" key="16">
    <source>
        <dbReference type="EMBL" id="CAG7831140.1"/>
    </source>
</evidence>
<dbReference type="GO" id="GO:0019563">
    <property type="term" value="P:glycerol catabolic process"/>
    <property type="evidence" value="ECO:0007669"/>
    <property type="project" value="UniProtKB-UniPathway"/>
</dbReference>
<dbReference type="AlphaFoldDB" id="A0A8J2LYS7"/>
<comment type="function">
    <text evidence="11">Skin-specific kinase that plays a key role in glycerol metabolism, catalyzing its phosphorylation to produce sn-glycerol 3-phosphate. Involved in skin-specific regulation of sterol regulatory element-binding protein (SREBP) processing and lipid biosynthesis.</text>
</comment>
<dbReference type="Pfam" id="PF02782">
    <property type="entry name" value="FGGY_C"/>
    <property type="match status" value="1"/>
</dbReference>
<keyword evidence="5" id="KW-0963">Cytoplasm</keyword>
<evidence type="ECO:0000256" key="13">
    <source>
        <dbReference type="RuleBase" id="RU003733"/>
    </source>
</evidence>
<dbReference type="GO" id="GO:0046167">
    <property type="term" value="P:glycerol-3-phosphate biosynthetic process"/>
    <property type="evidence" value="ECO:0007669"/>
    <property type="project" value="TreeGrafter"/>
</dbReference>
<dbReference type="CDD" id="cd07793">
    <property type="entry name" value="ASKHA_NBD_FGGY_GK5-like"/>
    <property type="match status" value="1"/>
</dbReference>
<dbReference type="InterPro" id="IPR037444">
    <property type="entry name" value="GK5"/>
</dbReference>
<keyword evidence="17" id="KW-1185">Reference proteome</keyword>
<dbReference type="GO" id="GO:0005739">
    <property type="term" value="C:mitochondrion"/>
    <property type="evidence" value="ECO:0007669"/>
    <property type="project" value="TreeGrafter"/>
</dbReference>
<evidence type="ECO:0000256" key="4">
    <source>
        <dbReference type="ARBA" id="ARBA00012099"/>
    </source>
</evidence>
<evidence type="ECO:0000256" key="9">
    <source>
        <dbReference type="ARBA" id="ARBA00022840"/>
    </source>
</evidence>
<sequence length="481" mass="52550">MSGEGEKFVAALDLGTTVVRCLVIDQNGVVRGEEKSNLILEYPKPGYVEVDPVVLWDQVLQVIKEAVKNAGIPPSSLTCMSITTQRSSFLCWDINNNEPLCNIITWKDLRSAGLVKTWNSSWIREKIAMNQVRFGTLDTFLIDKLTDGEKHVTDYSCASPTGFFDPYVLGWADWALKMFSIPSSILPQVVPTVGDHFGTCKIFRGIEIPILCSIADQSASVFGSGLFNYGNVKVTLGTGAFLDVNTGGNPHTSVAGIFPLVGWKFGSDLVYLAEGISKDAGTIVEWGKSIGLYDNVNETSSLAESVPHSNGVFFIPAFNGVQAPYNDTSASAGFIGVTATAKKAHMVRALLESIAFRVHQLLSVMHSEADFNFEYIRADGGVARNDFILQTIANLTGKRVERPTSTEATALGCALMAGIHAGIWSSREEVQSFYKISEDQTWNGNYWKLELVPKLGPSYLYDPILESHAVIKDIITPKPNK</sequence>
<keyword evidence="6 13" id="KW-0808">Transferase</keyword>
<dbReference type="GO" id="GO:0006641">
    <property type="term" value="P:triglyceride metabolic process"/>
    <property type="evidence" value="ECO:0007669"/>
    <property type="project" value="TreeGrafter"/>
</dbReference>
<dbReference type="Proteomes" id="UP000708208">
    <property type="component" value="Unassembled WGS sequence"/>
</dbReference>
<dbReference type="GO" id="GO:0004370">
    <property type="term" value="F:glycerol kinase activity"/>
    <property type="evidence" value="ECO:0007669"/>
    <property type="project" value="UniProtKB-EC"/>
</dbReference>
<dbReference type="PIRSF" id="PIRSF000538">
    <property type="entry name" value="GlpK"/>
    <property type="match status" value="1"/>
</dbReference>
<keyword evidence="8 13" id="KW-0418">Kinase</keyword>
<dbReference type="InterPro" id="IPR000577">
    <property type="entry name" value="Carb_kinase_FGGY"/>
</dbReference>
<evidence type="ECO:0000256" key="7">
    <source>
        <dbReference type="ARBA" id="ARBA00022741"/>
    </source>
</evidence>
<comment type="subcellular location">
    <subcellularLocation>
        <location evidence="1">Cytoplasm</location>
    </subcellularLocation>
</comment>
<feature type="domain" description="Carbohydrate kinase FGGY C-terminal" evidence="15">
    <location>
        <begin position="233"/>
        <end position="419"/>
    </location>
</feature>
<keyword evidence="9" id="KW-0067">ATP-binding</keyword>
<keyword evidence="7" id="KW-0547">Nucleotide-binding</keyword>
<name>A0A8J2LYS7_9HEXA</name>
<dbReference type="PANTHER" id="PTHR10196">
    <property type="entry name" value="SUGAR KINASE"/>
    <property type="match status" value="1"/>
</dbReference>
<proteinExistence type="inferred from homology"/>
<evidence type="ECO:0000256" key="10">
    <source>
        <dbReference type="ARBA" id="ARBA00033026"/>
    </source>
</evidence>
<evidence type="ECO:0000256" key="2">
    <source>
        <dbReference type="ARBA" id="ARBA00005190"/>
    </source>
</evidence>
<dbReference type="Pfam" id="PF00370">
    <property type="entry name" value="FGGY_N"/>
    <property type="match status" value="1"/>
</dbReference>
<evidence type="ECO:0000259" key="15">
    <source>
        <dbReference type="Pfam" id="PF02782"/>
    </source>
</evidence>
<evidence type="ECO:0000256" key="11">
    <source>
        <dbReference type="ARBA" id="ARBA00045165"/>
    </source>
</evidence>
<feature type="domain" description="Carbohydrate kinase FGGY N-terminal" evidence="14">
    <location>
        <begin position="10"/>
        <end position="127"/>
    </location>
</feature>
<dbReference type="InterPro" id="IPR018485">
    <property type="entry name" value="FGGY_C"/>
</dbReference>
<evidence type="ECO:0000256" key="8">
    <source>
        <dbReference type="ARBA" id="ARBA00022777"/>
    </source>
</evidence>
<protein>
    <recommendedName>
        <fullName evidence="12">Glycerol kinase 5</fullName>
        <ecNumber evidence="4">2.7.1.30</ecNumber>
    </recommendedName>
    <alternativeName>
        <fullName evidence="10">ATP:glycerol 3-phosphotransferase 5</fullName>
    </alternativeName>
</protein>
<comment type="caution">
    <text evidence="16">The sequence shown here is derived from an EMBL/GenBank/DDBJ whole genome shotgun (WGS) entry which is preliminary data.</text>
</comment>
<dbReference type="FunFam" id="3.30.420.40:FF:000104">
    <property type="entry name" value="putative glycerol kinase 5"/>
    <property type="match status" value="1"/>
</dbReference>
<evidence type="ECO:0000256" key="5">
    <source>
        <dbReference type="ARBA" id="ARBA00022490"/>
    </source>
</evidence>
<reference evidence="16" key="1">
    <citation type="submission" date="2021-06" db="EMBL/GenBank/DDBJ databases">
        <authorList>
            <person name="Hodson N. C."/>
            <person name="Mongue J. A."/>
            <person name="Jaron S. K."/>
        </authorList>
    </citation>
    <scope>NUCLEOTIDE SEQUENCE</scope>
</reference>
<evidence type="ECO:0000256" key="3">
    <source>
        <dbReference type="ARBA" id="ARBA00009156"/>
    </source>
</evidence>
<evidence type="ECO:0000259" key="14">
    <source>
        <dbReference type="Pfam" id="PF00370"/>
    </source>
</evidence>
<comment type="pathway">
    <text evidence="2">Polyol metabolism; glycerol degradation via glycerol kinase pathway; sn-glycerol 3-phosphate from glycerol: step 1/1.</text>
</comment>
<evidence type="ECO:0000256" key="1">
    <source>
        <dbReference type="ARBA" id="ARBA00004496"/>
    </source>
</evidence>
<gene>
    <name evidence="16" type="ORF">AFUS01_LOCUS40896</name>
</gene>
<dbReference type="OrthoDB" id="6278781at2759"/>
<dbReference type="InterPro" id="IPR018484">
    <property type="entry name" value="FGGY_N"/>
</dbReference>
<dbReference type="EC" id="2.7.1.30" evidence="4"/>
<dbReference type="PROSITE" id="PS00445">
    <property type="entry name" value="FGGY_KINASES_2"/>
    <property type="match status" value="1"/>
</dbReference>
<organism evidence="16 17">
    <name type="scientific">Allacma fusca</name>
    <dbReference type="NCBI Taxonomy" id="39272"/>
    <lineage>
        <taxon>Eukaryota</taxon>
        <taxon>Metazoa</taxon>
        <taxon>Ecdysozoa</taxon>
        <taxon>Arthropoda</taxon>
        <taxon>Hexapoda</taxon>
        <taxon>Collembola</taxon>
        <taxon>Symphypleona</taxon>
        <taxon>Sminthuridae</taxon>
        <taxon>Allacma</taxon>
    </lineage>
</organism>
<dbReference type="EMBL" id="CAJVCH010558974">
    <property type="protein sequence ID" value="CAG7831140.1"/>
    <property type="molecule type" value="Genomic_DNA"/>
</dbReference>
<dbReference type="InterPro" id="IPR018483">
    <property type="entry name" value="Carb_kinase_FGGY_CS"/>
</dbReference>
<dbReference type="UniPathway" id="UPA00618">
    <property type="reaction ID" value="UER00672"/>
</dbReference>